<dbReference type="OMA" id="YNDIRAD"/>
<dbReference type="InterPro" id="IPR027417">
    <property type="entry name" value="P-loop_NTPase"/>
</dbReference>
<feature type="compositionally biased region" description="Polar residues" evidence="6">
    <location>
        <begin position="86"/>
        <end position="96"/>
    </location>
</feature>
<evidence type="ECO:0000313" key="7">
    <source>
        <dbReference type="EMBL" id="KRX07106.1"/>
    </source>
</evidence>
<organism evidence="7 8">
    <name type="scientific">Pseudocohnilembus persalinus</name>
    <name type="common">Ciliate</name>
    <dbReference type="NCBI Taxonomy" id="266149"/>
    <lineage>
        <taxon>Eukaryota</taxon>
        <taxon>Sar</taxon>
        <taxon>Alveolata</taxon>
        <taxon>Ciliophora</taxon>
        <taxon>Intramacronucleata</taxon>
        <taxon>Oligohymenophorea</taxon>
        <taxon>Scuticociliatia</taxon>
        <taxon>Philasterida</taxon>
        <taxon>Pseudocohnilembidae</taxon>
        <taxon>Pseudocohnilembus</taxon>
    </lineage>
</organism>
<comment type="caution">
    <text evidence="7">The sequence shown here is derived from an EMBL/GenBank/DDBJ whole genome shotgun (WGS) entry which is preliminary data.</text>
</comment>
<feature type="compositionally biased region" description="Basic and acidic residues" evidence="6">
    <location>
        <begin position="150"/>
        <end position="169"/>
    </location>
</feature>
<evidence type="ECO:0000256" key="5">
    <source>
        <dbReference type="ARBA" id="ARBA00023136"/>
    </source>
</evidence>
<dbReference type="SUPFAM" id="SSF52540">
    <property type="entry name" value="P-loop containing nucleoside triphosphate hydrolases"/>
    <property type="match status" value="1"/>
</dbReference>
<dbReference type="Proteomes" id="UP000054937">
    <property type="component" value="Unassembled WGS sequence"/>
</dbReference>
<accession>A0A0V0QY03</accession>
<evidence type="ECO:0000256" key="6">
    <source>
        <dbReference type="SAM" id="MobiDB-lite"/>
    </source>
</evidence>
<evidence type="ECO:0000256" key="3">
    <source>
        <dbReference type="ARBA" id="ARBA00022692"/>
    </source>
</evidence>
<feature type="compositionally biased region" description="Polar residues" evidence="6">
    <location>
        <begin position="324"/>
        <end position="345"/>
    </location>
</feature>
<feature type="region of interest" description="Disordered" evidence="6">
    <location>
        <begin position="306"/>
        <end position="349"/>
    </location>
</feature>
<name>A0A0V0QY03_PSEPJ</name>
<dbReference type="GO" id="GO:0005789">
    <property type="term" value="C:endoplasmic reticulum membrane"/>
    <property type="evidence" value="ECO:0007669"/>
    <property type="project" value="TreeGrafter"/>
</dbReference>
<proteinExistence type="inferred from homology"/>
<feature type="compositionally biased region" description="Low complexity" evidence="6">
    <location>
        <begin position="308"/>
        <end position="323"/>
    </location>
</feature>
<sequence>MESQQQKLELNNIQNQENQIQNENLISQATKKLSDDQIQKSENFKIENLSQKINQEQGVDRVFQDYIEKQENQQKDENQQIQQDNSVQEKMQNDLQKSQNVKNHLFFSIINEDEGNDFQEQDLSQTQKQKYNKNEQDEGNQSAGSYEKIMNYKERNRKSSRDSSKEKAKQNNQQQVQIQQNEQTYENFQNQNESENFQNQQFGVEKKLNSQELQQNLEKIQNDWQNGQKQYEQEYKRQTEKIEQDNEQCQKQKDQKLMEKLQEQEQIEQEQLLKEKQQLMQEAKIKSSLKRSYQNMVSNKNSVGKIVQNGQGSQNQSQINNNNLSKNVTPNRAKNSASNQLTPIRNKNSISKISNNVTPLRNKQNMFRSGNNSRLVSQLKEKSTLFQQEFSQGYQFETQRDLFMNKEISWEQKIEKSQSDLGIGKISEHEIKIIKNICQNKNQVAEFFKNNESLYQILGYLLPNLVIVIGHSQMHLQEKMKSVKNILPWGCINNLLNQDQKNKVLELVSNNSIKLLFCSPELFFSDSYLFIPMTSCLIFEEGLAINDYGTNLKCFNPLEVIFNKVQPEQVTFLSNFTTQENLKQLGSLLQIEEHEILRVNDSQIEKMINFNNISFSRDDDKLKALYNFLRNPKLVNKNGKNQILIYCDNKKQCEEVTNKLNLNGFKAQNQNNLRSENQKFELQSNLIKNGNYDILVYYGIQGILKQVKEQVQVTILYSIPRSIEQFMDIVQFLSNSCLIHGFIHEEDYNDIRADMASDFFTFAYVIEQQFLNLPNDEQNLEKFLEQDQNEQSEKKQEDSENCDQTLKIHQICNELELKRENFQEFINLLQKDNLIEVYNSMIVELNVRILPNQNLQNQRQLSNSTLSNSEVMKYINENCKSNQGIYKVQVLEMGNELGMSVSEILKEMKKYVHEKKIWFEVCEEVLGVKTLQQIQKNEIFDYAVKFYKYLVLRQNLKITNFDIVTLALKQSSYNTVDQVFKYKKYQNIKITDKNKMFSNVPRLSGMQKSEKSQAYNLKSFIVDKYLKMDSLDQVQNYLQLFKQYGINGLESLPFLKLNSQREKSGVQKDIQKILEKQLDQTFMEELDNQQELQIEVRSKEIVMVLQGLNHKYSVCSEWKASPMWKKYYKFDYNQLMEITQQYLMNYNNNLSYNKVGFVEPALKKKVKMNN</sequence>
<gene>
    <name evidence="7" type="ORF">PPERSA_05270</name>
</gene>
<dbReference type="InParanoid" id="A0A0V0QY03"/>
<keyword evidence="4" id="KW-1133">Transmembrane helix</keyword>
<dbReference type="InterPro" id="IPR008010">
    <property type="entry name" value="Tatp1"/>
</dbReference>
<feature type="region of interest" description="Disordered" evidence="6">
    <location>
        <begin position="122"/>
        <end position="177"/>
    </location>
</feature>
<dbReference type="GO" id="GO:0016787">
    <property type="term" value="F:hydrolase activity"/>
    <property type="evidence" value="ECO:0007669"/>
    <property type="project" value="UniProtKB-KW"/>
</dbReference>
<evidence type="ECO:0000256" key="4">
    <source>
        <dbReference type="ARBA" id="ARBA00022989"/>
    </source>
</evidence>
<keyword evidence="8" id="KW-1185">Reference proteome</keyword>
<comment type="subcellular location">
    <subcellularLocation>
        <location evidence="1">Membrane</location>
        <topology evidence="1">Multi-pass membrane protein</topology>
    </subcellularLocation>
</comment>
<dbReference type="PANTHER" id="PTHR13317">
    <property type="entry name" value="TRANSMEMBRANE ANTERIOR POSTERIOR TRANSFORMATION PROTEIN 1 HOMOLOG"/>
    <property type="match status" value="1"/>
</dbReference>
<evidence type="ECO:0000313" key="8">
    <source>
        <dbReference type="Proteomes" id="UP000054937"/>
    </source>
</evidence>
<comment type="similarity">
    <text evidence="2">Belongs to the TAPT1 family.</text>
</comment>
<keyword evidence="3" id="KW-0812">Transmembrane</keyword>
<dbReference type="AlphaFoldDB" id="A0A0V0QY03"/>
<dbReference type="Gene3D" id="3.40.50.300">
    <property type="entry name" value="P-loop containing nucleotide triphosphate hydrolases"/>
    <property type="match status" value="1"/>
</dbReference>
<keyword evidence="5" id="KW-0472">Membrane</keyword>
<evidence type="ECO:0000256" key="2">
    <source>
        <dbReference type="ARBA" id="ARBA00008803"/>
    </source>
</evidence>
<dbReference type="PANTHER" id="PTHR13317:SF4">
    <property type="entry name" value="TRANSMEMBRANE ANTERIOR POSTERIOR TRANSFORMATION PROTEIN 1 HOMOLOG"/>
    <property type="match status" value="1"/>
</dbReference>
<reference evidence="7 8" key="1">
    <citation type="journal article" date="2015" name="Sci. Rep.">
        <title>Genome of the facultative scuticociliatosis pathogen Pseudocohnilembus persalinus provides insight into its virulence through horizontal gene transfer.</title>
        <authorList>
            <person name="Xiong J."/>
            <person name="Wang G."/>
            <person name="Cheng J."/>
            <person name="Tian M."/>
            <person name="Pan X."/>
            <person name="Warren A."/>
            <person name="Jiang C."/>
            <person name="Yuan D."/>
            <person name="Miao W."/>
        </authorList>
    </citation>
    <scope>NUCLEOTIDE SEQUENCE [LARGE SCALE GENOMIC DNA]</scope>
    <source>
        <strain evidence="7">36N120E</strain>
    </source>
</reference>
<feature type="region of interest" description="Disordered" evidence="6">
    <location>
        <begin position="72"/>
        <end position="96"/>
    </location>
</feature>
<dbReference type="EMBL" id="LDAU01000088">
    <property type="protein sequence ID" value="KRX07106.1"/>
    <property type="molecule type" value="Genomic_DNA"/>
</dbReference>
<keyword evidence="7" id="KW-0378">Hydrolase</keyword>
<dbReference type="OrthoDB" id="291056at2759"/>
<evidence type="ECO:0000256" key="1">
    <source>
        <dbReference type="ARBA" id="ARBA00004141"/>
    </source>
</evidence>
<protein>
    <submittedName>
        <fullName evidence="7">p-loop containing nucleoside triphosphate hydrolase</fullName>
    </submittedName>
</protein>